<evidence type="ECO:0000313" key="4">
    <source>
        <dbReference type="EMBL" id="SHM09980.1"/>
    </source>
</evidence>
<dbReference type="Pfam" id="PF13715">
    <property type="entry name" value="CarbopepD_reg_2"/>
    <property type="match status" value="1"/>
</dbReference>
<evidence type="ECO:0000313" key="5">
    <source>
        <dbReference type="Proteomes" id="UP000184280"/>
    </source>
</evidence>
<dbReference type="InterPro" id="IPR041700">
    <property type="entry name" value="OMP_b-brl_3"/>
</dbReference>
<dbReference type="SUPFAM" id="SSF49464">
    <property type="entry name" value="Carboxypeptidase regulatory domain-like"/>
    <property type="match status" value="1"/>
</dbReference>
<evidence type="ECO:0000256" key="1">
    <source>
        <dbReference type="SAM" id="MobiDB-lite"/>
    </source>
</evidence>
<gene>
    <name evidence="4" type="ORF">SAMN04488494_1322</name>
</gene>
<evidence type="ECO:0000259" key="3">
    <source>
        <dbReference type="Pfam" id="PF14905"/>
    </source>
</evidence>
<organism evidence="4 5">
    <name type="scientific">Xylanibacter ruminicola</name>
    <name type="common">Prevotella ruminicola</name>
    <dbReference type="NCBI Taxonomy" id="839"/>
    <lineage>
        <taxon>Bacteria</taxon>
        <taxon>Pseudomonadati</taxon>
        <taxon>Bacteroidota</taxon>
        <taxon>Bacteroidia</taxon>
        <taxon>Bacteroidales</taxon>
        <taxon>Prevotellaceae</taxon>
        <taxon>Xylanibacter</taxon>
    </lineage>
</organism>
<feature type="signal peptide" evidence="2">
    <location>
        <begin position="1"/>
        <end position="20"/>
    </location>
</feature>
<dbReference type="EMBL" id="FRCJ01000002">
    <property type="protein sequence ID" value="SHM09980.1"/>
    <property type="molecule type" value="Genomic_DNA"/>
</dbReference>
<dbReference type="Gene3D" id="2.60.40.1120">
    <property type="entry name" value="Carboxypeptidase-like, regulatory domain"/>
    <property type="match status" value="1"/>
</dbReference>
<dbReference type="Pfam" id="PF14905">
    <property type="entry name" value="OMP_b-brl_3"/>
    <property type="match status" value="2"/>
</dbReference>
<feature type="domain" description="Outer membrane protein beta-barrel" evidence="3">
    <location>
        <begin position="803"/>
        <end position="917"/>
    </location>
</feature>
<dbReference type="OrthoDB" id="603275at2"/>
<dbReference type="Proteomes" id="UP000184280">
    <property type="component" value="Unassembled WGS sequence"/>
</dbReference>
<dbReference type="SUPFAM" id="SSF56935">
    <property type="entry name" value="Porins"/>
    <property type="match status" value="1"/>
</dbReference>
<reference evidence="4 5" key="1">
    <citation type="submission" date="2016-11" db="EMBL/GenBank/DDBJ databases">
        <authorList>
            <person name="Jaros S."/>
            <person name="Januszkiewicz K."/>
            <person name="Wedrychowicz H."/>
        </authorList>
    </citation>
    <scope>NUCLEOTIDE SEQUENCE [LARGE SCALE GENOMIC DNA]</scope>
    <source>
        <strain evidence="4 5">BPI-34</strain>
    </source>
</reference>
<proteinExistence type="predicted"/>
<accession>A0A1M7G151</accession>
<feature type="domain" description="Outer membrane protein beta-barrel" evidence="3">
    <location>
        <begin position="447"/>
        <end position="778"/>
    </location>
</feature>
<dbReference type="AlphaFoldDB" id="A0A1M7G151"/>
<protein>
    <submittedName>
        <fullName evidence="4">CarboxypepD_reg-like domain-containing protein</fullName>
    </submittedName>
</protein>
<sequence length="986" mass="109212">MRRLLLFMMAVMFTVLSVHAQRVVTGKVIEQDTQDAVIQATASILSGEKVVANGVTNTDGAFRVTAPSDGTYTLKITYVGFKTYTKKFTLKDGKGYNAGTISLSPDAIMLKGATVTARASKVTLKADTFVYNAAAFRTPEGSVVEELVKRLPGAEVSDDGTIKINGKEVKKILVDGKEFMTGDTKTAMKNLPTNIIDRIKAYDKQSDLARVSGIEDGEEETVLDFGIKQGMNKGFMMNADLAAGTKNRYAGRIFGGIMNSDMKVFLMTNANNTNDMGFPGGGGGGRFGGGRQGLTANKMTGINLNYENTGKLVLDGSVRWNHSDGDALSKVTRMTMFGATNSQYGNSLTQNYTRSNNWNAQMRLEWTPDSMTNIMFRPNFRYNSQDGDNGGAEATFTANPFDNKSIISPLDQLDELKDILLNDRTQQTVSYSDSKNVSGMLQFNRRLSNTGRNITVQLNAGWSDGTSKSASNSLINYYNLGIITGDSITNRYSITPTKNWNYSARITYSEPILPRTYLQFSYQYQYRFQKSDRGTYDFSKIDPVAAWNGGYRSWDEYLGQFGRITSLDPYRDDSQSRYSEYQNYIHTAEMMLRIVRNSYTFNIGVQMVPQKSHFIQDYKGIHADTTRTVTNFAPTMDFRWKKSQTGQLRFTYRANTSQPSMSDLLDIVDNSDPLNITRGNPGLKPSFRQNFQLFYNDYFQKHQRAVMTFVNFSTTANSIANKVTLLDGGARMTRPENVNGNWNANVGFMFNTAIDSAGYFNVNTFTNFGYNHNVGFVNDGVSDAKAVTKTQTIMERLAFSYRNDWLEIELNGSLNYNRNRSELQTSNNLDTWQFTYGGMVGVTAPWGTSLTTNLNMQSRRGYYDASMNTNELIWNAQLSQSFLKGKPLTISLQLYDILHQQSTLSSTVTAMMRNDTQYNAVTSYGMVHVIYRLNLFGGKAGRQGGFGGPGGPGRGGFGGPGGGRPGGGGFGGGRRGGGGFGGPRMF</sequence>
<evidence type="ECO:0000256" key="2">
    <source>
        <dbReference type="SAM" id="SignalP"/>
    </source>
</evidence>
<keyword evidence="2" id="KW-0732">Signal</keyword>
<feature type="chain" id="PRO_5012748617" evidence="2">
    <location>
        <begin position="21"/>
        <end position="986"/>
    </location>
</feature>
<name>A0A1M7G151_XYLRU</name>
<dbReference type="RefSeq" id="WP_073043837.1">
    <property type="nucleotide sequence ID" value="NZ_FRCJ01000002.1"/>
</dbReference>
<feature type="region of interest" description="Disordered" evidence="1">
    <location>
        <begin position="944"/>
        <end position="986"/>
    </location>
</feature>
<dbReference type="InterPro" id="IPR008969">
    <property type="entry name" value="CarboxyPept-like_regulatory"/>
</dbReference>